<protein>
    <submittedName>
        <fullName evidence="2">Uncharacterized protein</fullName>
    </submittedName>
</protein>
<proteinExistence type="predicted"/>
<dbReference type="EMBL" id="GBXM01008318">
    <property type="protein sequence ID" value="JAI00260.1"/>
    <property type="molecule type" value="Transcribed_RNA"/>
</dbReference>
<feature type="region of interest" description="Disordered" evidence="1">
    <location>
        <begin position="1"/>
        <end position="24"/>
    </location>
</feature>
<evidence type="ECO:0000313" key="2">
    <source>
        <dbReference type="EMBL" id="JAI00260.1"/>
    </source>
</evidence>
<sequence length="24" mass="2723">MREFKTVGPTGSNARPRLHPVLMQ</sequence>
<accession>A0A0E9XCA2</accession>
<organism evidence="2">
    <name type="scientific">Anguilla anguilla</name>
    <name type="common">European freshwater eel</name>
    <name type="synonym">Muraena anguilla</name>
    <dbReference type="NCBI Taxonomy" id="7936"/>
    <lineage>
        <taxon>Eukaryota</taxon>
        <taxon>Metazoa</taxon>
        <taxon>Chordata</taxon>
        <taxon>Craniata</taxon>
        <taxon>Vertebrata</taxon>
        <taxon>Euteleostomi</taxon>
        <taxon>Actinopterygii</taxon>
        <taxon>Neopterygii</taxon>
        <taxon>Teleostei</taxon>
        <taxon>Anguilliformes</taxon>
        <taxon>Anguillidae</taxon>
        <taxon>Anguilla</taxon>
    </lineage>
</organism>
<name>A0A0E9XCA2_ANGAN</name>
<evidence type="ECO:0000256" key="1">
    <source>
        <dbReference type="SAM" id="MobiDB-lite"/>
    </source>
</evidence>
<dbReference type="AlphaFoldDB" id="A0A0E9XCA2"/>
<reference evidence="2" key="2">
    <citation type="journal article" date="2015" name="Fish Shellfish Immunol.">
        <title>Early steps in the European eel (Anguilla anguilla)-Vibrio vulnificus interaction in the gills: Role of the RtxA13 toxin.</title>
        <authorList>
            <person name="Callol A."/>
            <person name="Pajuelo D."/>
            <person name="Ebbesson L."/>
            <person name="Teles M."/>
            <person name="MacKenzie S."/>
            <person name="Amaro C."/>
        </authorList>
    </citation>
    <scope>NUCLEOTIDE SEQUENCE</scope>
</reference>
<reference evidence="2" key="1">
    <citation type="submission" date="2014-11" db="EMBL/GenBank/DDBJ databases">
        <authorList>
            <person name="Amaro Gonzalez C."/>
        </authorList>
    </citation>
    <scope>NUCLEOTIDE SEQUENCE</scope>
</reference>